<dbReference type="InterPro" id="IPR036224">
    <property type="entry name" value="GINS_bundle-like_dom_sf"/>
</dbReference>
<keyword evidence="5 6" id="KW-0539">Nucleus</keyword>
<dbReference type="AlphaFoldDB" id="A0A9P6BXX2"/>
<keyword evidence="10" id="KW-1185">Reference proteome</keyword>
<evidence type="ECO:0000256" key="2">
    <source>
        <dbReference type="ARBA" id="ARBA00008187"/>
    </source>
</evidence>
<protein>
    <recommendedName>
        <fullName evidence="3 6">DNA replication complex GINS protein SLD5</fullName>
    </recommendedName>
</protein>
<comment type="caution">
    <text evidence="9">The sequence shown here is derived from an EMBL/GenBank/DDBJ whole genome shotgun (WGS) entry which is preliminary data.</text>
</comment>
<dbReference type="Pfam" id="PF05916">
    <property type="entry name" value="Sld5"/>
    <property type="match status" value="1"/>
</dbReference>
<dbReference type="CDD" id="cd11711">
    <property type="entry name" value="GINS_A_Sld5"/>
    <property type="match status" value="1"/>
</dbReference>
<evidence type="ECO:0000259" key="7">
    <source>
        <dbReference type="Pfam" id="PF05916"/>
    </source>
</evidence>
<dbReference type="SUPFAM" id="SSF158573">
    <property type="entry name" value="GINS helical bundle-like"/>
    <property type="match status" value="1"/>
</dbReference>
<proteinExistence type="inferred from homology"/>
<gene>
    <name evidence="9" type="ORF">P691DRAFT_506981</name>
</gene>
<evidence type="ECO:0000313" key="10">
    <source>
        <dbReference type="Proteomes" id="UP000807342"/>
    </source>
</evidence>
<evidence type="ECO:0000256" key="6">
    <source>
        <dbReference type="PIRNR" id="PIRNR007764"/>
    </source>
</evidence>
<comment type="similarity">
    <text evidence="2 6">Belongs to the GINS4/SLD5 family.</text>
</comment>
<evidence type="ECO:0000313" key="9">
    <source>
        <dbReference type="EMBL" id="KAF9442119.1"/>
    </source>
</evidence>
<dbReference type="PANTHER" id="PTHR21206:SF0">
    <property type="entry name" value="DNA REPLICATION COMPLEX GINS PROTEIN SLD5"/>
    <property type="match status" value="1"/>
</dbReference>
<evidence type="ECO:0000256" key="3">
    <source>
        <dbReference type="ARBA" id="ARBA00014804"/>
    </source>
</evidence>
<comment type="function">
    <text evidence="6">The GINS complex plays an essential role in the initiation of DNA replication.</text>
</comment>
<reference evidence="9" key="1">
    <citation type="submission" date="2020-11" db="EMBL/GenBank/DDBJ databases">
        <authorList>
            <consortium name="DOE Joint Genome Institute"/>
            <person name="Ahrendt S."/>
            <person name="Riley R."/>
            <person name="Andreopoulos W."/>
            <person name="Labutti K."/>
            <person name="Pangilinan J."/>
            <person name="Ruiz-Duenas F.J."/>
            <person name="Barrasa J.M."/>
            <person name="Sanchez-Garcia M."/>
            <person name="Camarero S."/>
            <person name="Miyauchi S."/>
            <person name="Serrano A."/>
            <person name="Linde D."/>
            <person name="Babiker R."/>
            <person name="Drula E."/>
            <person name="Ayuso-Fernandez I."/>
            <person name="Pacheco R."/>
            <person name="Padilla G."/>
            <person name="Ferreira P."/>
            <person name="Barriuso J."/>
            <person name="Kellner H."/>
            <person name="Castanera R."/>
            <person name="Alfaro M."/>
            <person name="Ramirez L."/>
            <person name="Pisabarro A.G."/>
            <person name="Kuo A."/>
            <person name="Tritt A."/>
            <person name="Lipzen A."/>
            <person name="He G."/>
            <person name="Yan M."/>
            <person name="Ng V."/>
            <person name="Cullen D."/>
            <person name="Martin F."/>
            <person name="Rosso M.-N."/>
            <person name="Henrissat B."/>
            <person name="Hibbett D."/>
            <person name="Martinez A.T."/>
            <person name="Grigoriev I.V."/>
        </authorList>
    </citation>
    <scope>NUCLEOTIDE SEQUENCE</scope>
    <source>
        <strain evidence="9">MF-IS2</strain>
    </source>
</reference>
<dbReference type="InterPro" id="IPR031633">
    <property type="entry name" value="SLD5_C"/>
</dbReference>
<feature type="domain" description="GINS subunit" evidence="7">
    <location>
        <begin position="52"/>
        <end position="128"/>
    </location>
</feature>
<sequence>MDVDITEPDSPLEQLTRHWINERHAPDILPAQEALLSSILDHLRRQSDAVQLLRGDPSTSDDEHLRITLVQLDIERVKFIVRSYVRTRLFKIEKYARYITSNADIQTRLTAAERDHASRHADLTDRHFNFSVLQSLPEPQRHLDDETPYYMPPMVSAPDVTRPVFVHALVDCPPVVLPDGTRHEMLKGHISLTPFSVVEHLIARGEAELV</sequence>
<dbReference type="GO" id="GO:0006261">
    <property type="term" value="P:DNA-templated DNA replication"/>
    <property type="evidence" value="ECO:0007669"/>
    <property type="project" value="InterPro"/>
</dbReference>
<dbReference type="GO" id="GO:0000811">
    <property type="term" value="C:GINS complex"/>
    <property type="evidence" value="ECO:0007669"/>
    <property type="project" value="UniProtKB-UniRule"/>
</dbReference>
<accession>A0A9P6BXX2</accession>
<feature type="domain" description="DNA replication complex GINS protein SLD5 C-terminal" evidence="8">
    <location>
        <begin position="158"/>
        <end position="210"/>
    </location>
</feature>
<organism evidence="9 10">
    <name type="scientific">Macrolepiota fuliginosa MF-IS2</name>
    <dbReference type="NCBI Taxonomy" id="1400762"/>
    <lineage>
        <taxon>Eukaryota</taxon>
        <taxon>Fungi</taxon>
        <taxon>Dikarya</taxon>
        <taxon>Basidiomycota</taxon>
        <taxon>Agaricomycotina</taxon>
        <taxon>Agaricomycetes</taxon>
        <taxon>Agaricomycetidae</taxon>
        <taxon>Agaricales</taxon>
        <taxon>Agaricineae</taxon>
        <taxon>Agaricaceae</taxon>
        <taxon>Macrolepiota</taxon>
    </lineage>
</organism>
<evidence type="ECO:0000256" key="5">
    <source>
        <dbReference type="ARBA" id="ARBA00023242"/>
    </source>
</evidence>
<evidence type="ECO:0000256" key="1">
    <source>
        <dbReference type="ARBA" id="ARBA00004123"/>
    </source>
</evidence>
<dbReference type="EMBL" id="MU151699">
    <property type="protein sequence ID" value="KAF9442119.1"/>
    <property type="molecule type" value="Genomic_DNA"/>
</dbReference>
<dbReference type="PIRSF" id="PIRSF007764">
    <property type="entry name" value="Sld5"/>
    <property type="match status" value="1"/>
</dbReference>
<dbReference type="Proteomes" id="UP000807342">
    <property type="component" value="Unassembled WGS sequence"/>
</dbReference>
<dbReference type="SUPFAM" id="SSF160059">
    <property type="entry name" value="PriA/YqbF domain"/>
    <property type="match status" value="1"/>
</dbReference>
<dbReference type="Pfam" id="PF16922">
    <property type="entry name" value="SLD5_C"/>
    <property type="match status" value="1"/>
</dbReference>
<dbReference type="Gene3D" id="1.20.58.1030">
    <property type="match status" value="1"/>
</dbReference>
<dbReference type="OrthoDB" id="338231at2759"/>
<comment type="subcellular location">
    <subcellularLocation>
        <location evidence="1 6">Nucleus</location>
    </subcellularLocation>
</comment>
<dbReference type="PANTHER" id="PTHR21206">
    <property type="entry name" value="SLD5 PROTEIN"/>
    <property type="match status" value="1"/>
</dbReference>
<dbReference type="GO" id="GO:0000727">
    <property type="term" value="P:double-strand break repair via break-induced replication"/>
    <property type="evidence" value="ECO:0007669"/>
    <property type="project" value="TreeGrafter"/>
</dbReference>
<name>A0A9P6BXX2_9AGAR</name>
<evidence type="ECO:0000259" key="8">
    <source>
        <dbReference type="Pfam" id="PF16922"/>
    </source>
</evidence>
<dbReference type="InterPro" id="IPR021151">
    <property type="entry name" value="GINS_A"/>
</dbReference>
<keyword evidence="4 6" id="KW-0235">DNA replication</keyword>
<dbReference type="InterPro" id="IPR038749">
    <property type="entry name" value="Sld5_GINS_A"/>
</dbReference>
<dbReference type="InterPro" id="IPR008591">
    <property type="entry name" value="GINS_Sld5"/>
</dbReference>
<evidence type="ECO:0000256" key="4">
    <source>
        <dbReference type="ARBA" id="ARBA00022705"/>
    </source>
</evidence>
<dbReference type="CDD" id="cd21692">
    <property type="entry name" value="GINS_B_Sld5"/>
    <property type="match status" value="1"/>
</dbReference>